<dbReference type="PANTHER" id="PTHR31845">
    <property type="entry name" value="FINGER DOMAIN PROTEIN, PUTATIVE-RELATED"/>
    <property type="match status" value="1"/>
</dbReference>
<dbReference type="Gene3D" id="4.10.240.10">
    <property type="entry name" value="Zn(2)-C6 fungal-type DNA-binding domain"/>
    <property type="match status" value="1"/>
</dbReference>
<evidence type="ECO:0000256" key="4">
    <source>
        <dbReference type="ARBA" id="ARBA00023163"/>
    </source>
</evidence>
<evidence type="ECO:0000313" key="7">
    <source>
        <dbReference type="EMBL" id="CAI6342284.1"/>
    </source>
</evidence>
<dbReference type="Proteomes" id="UP001152607">
    <property type="component" value="Unassembled WGS sequence"/>
</dbReference>
<dbReference type="GO" id="GO:0005634">
    <property type="term" value="C:nucleus"/>
    <property type="evidence" value="ECO:0007669"/>
    <property type="project" value="UniProtKB-SubCell"/>
</dbReference>
<proteinExistence type="predicted"/>
<sequence>MRGQIGRGTGFQPESRPESRYNKPQPFDFVRLTLCAYGFHCCNTAICTMNPLISEPKNSAAYGHACSNCVKAKCKCIPRGDDNSCERCHRLAKDCHPSTSFRKRTTKRANSQLSKTSQLEDKLDNLVSLLQAQNAPHADSTSSHPPHAQTSSAHLPSHHVKPQCLLRPVPYPPSPSNTNSSSPHSQLSSCDPSEIIRSFKDRFQASFPYIHIPEDQPIEKFLQERPLTFQAIATLCDFVGESQIVRAKCIREQIALRVVVEGERSLDLLYATLTATVWHVYFSHAKPSGGMFSSICGVLVKDLRLIKRDGSICAPKMPPLYEIPEPKEILSDDERRAVLTYFIISTTYSAYLNYPPWRWSPYLDEACRGLMLNDQILGDRVLVALARTFKIAFTAAKVIKNVSETDSQISHALMQVKPLRTMLDELEKEIAPEVMENRTVRSSFHSTSVLVSEAVLVACSAFAPNASPALDPDINLQCITTLTTCLHSCKSALNSYVDMRFDHMNMSMIFSWMHVMHILFKLSVLDFPNWDRALMRATADPLYYFSRTITMLKTAHEELKELSGSCENIFTKAPDIMKAKIGIWKEHLENHDAATAATAMAMPGGMTSSAMPVGGLGQDAFNGNNLAMGFDVMDTSWLNFQDDMFFSNIFSQ</sequence>
<dbReference type="GO" id="GO:0000981">
    <property type="term" value="F:DNA-binding transcription factor activity, RNA polymerase II-specific"/>
    <property type="evidence" value="ECO:0007669"/>
    <property type="project" value="InterPro"/>
</dbReference>
<keyword evidence="3" id="KW-0238">DNA-binding</keyword>
<keyword evidence="5" id="KW-0539">Nucleus</keyword>
<evidence type="ECO:0000256" key="3">
    <source>
        <dbReference type="ARBA" id="ARBA00023125"/>
    </source>
</evidence>
<evidence type="ECO:0000256" key="1">
    <source>
        <dbReference type="ARBA" id="ARBA00004123"/>
    </source>
</evidence>
<comment type="caution">
    <text evidence="7">The sequence shown here is derived from an EMBL/GenBank/DDBJ whole genome shotgun (WGS) entry which is preliminary data.</text>
</comment>
<dbReference type="GO" id="GO:0000976">
    <property type="term" value="F:transcription cis-regulatory region binding"/>
    <property type="evidence" value="ECO:0007669"/>
    <property type="project" value="TreeGrafter"/>
</dbReference>
<dbReference type="EMBL" id="CAOQHR010000013">
    <property type="protein sequence ID" value="CAI6342284.1"/>
    <property type="molecule type" value="Genomic_DNA"/>
</dbReference>
<organism evidence="7 8">
    <name type="scientific">Periconia digitata</name>
    <dbReference type="NCBI Taxonomy" id="1303443"/>
    <lineage>
        <taxon>Eukaryota</taxon>
        <taxon>Fungi</taxon>
        <taxon>Dikarya</taxon>
        <taxon>Ascomycota</taxon>
        <taxon>Pezizomycotina</taxon>
        <taxon>Dothideomycetes</taxon>
        <taxon>Pleosporomycetidae</taxon>
        <taxon>Pleosporales</taxon>
        <taxon>Massarineae</taxon>
        <taxon>Periconiaceae</taxon>
        <taxon>Periconia</taxon>
    </lineage>
</organism>
<dbReference type="OrthoDB" id="1600564at2759"/>
<dbReference type="InterPro" id="IPR036864">
    <property type="entry name" value="Zn2-C6_fun-type_DNA-bd_sf"/>
</dbReference>
<protein>
    <recommendedName>
        <fullName evidence="9">Zn(2)-C6 fungal-type domain-containing protein</fullName>
    </recommendedName>
</protein>
<evidence type="ECO:0000313" key="8">
    <source>
        <dbReference type="Proteomes" id="UP001152607"/>
    </source>
</evidence>
<evidence type="ECO:0000256" key="6">
    <source>
        <dbReference type="SAM" id="MobiDB-lite"/>
    </source>
</evidence>
<feature type="region of interest" description="Disordered" evidence="6">
    <location>
        <begin position="134"/>
        <end position="190"/>
    </location>
</feature>
<feature type="compositionally biased region" description="Low complexity" evidence="6">
    <location>
        <begin position="176"/>
        <end position="190"/>
    </location>
</feature>
<gene>
    <name evidence="7" type="ORF">PDIGIT_LOCUS15489</name>
</gene>
<feature type="compositionally biased region" description="Polar residues" evidence="6">
    <location>
        <begin position="134"/>
        <end position="154"/>
    </location>
</feature>
<dbReference type="AlphaFoldDB" id="A0A9W4UVL2"/>
<feature type="region of interest" description="Disordered" evidence="6">
    <location>
        <begin position="1"/>
        <end position="22"/>
    </location>
</feature>
<comment type="subcellular location">
    <subcellularLocation>
        <location evidence="1">Nucleus</location>
    </subcellularLocation>
</comment>
<keyword evidence="2" id="KW-0805">Transcription regulation</keyword>
<dbReference type="GO" id="GO:0008270">
    <property type="term" value="F:zinc ion binding"/>
    <property type="evidence" value="ECO:0007669"/>
    <property type="project" value="InterPro"/>
</dbReference>
<name>A0A9W4UVL2_9PLEO</name>
<keyword evidence="8" id="KW-1185">Reference proteome</keyword>
<keyword evidence="4" id="KW-0804">Transcription</keyword>
<reference evidence="7" key="1">
    <citation type="submission" date="2023-01" db="EMBL/GenBank/DDBJ databases">
        <authorList>
            <person name="Van Ghelder C."/>
            <person name="Rancurel C."/>
        </authorList>
    </citation>
    <scope>NUCLEOTIDE SEQUENCE</scope>
    <source>
        <strain evidence="7">CNCM I-4278</strain>
    </source>
</reference>
<evidence type="ECO:0008006" key="9">
    <source>
        <dbReference type="Google" id="ProtNLM"/>
    </source>
</evidence>
<evidence type="ECO:0000256" key="2">
    <source>
        <dbReference type="ARBA" id="ARBA00023015"/>
    </source>
</evidence>
<dbReference type="InterPro" id="IPR051089">
    <property type="entry name" value="prtT"/>
</dbReference>
<dbReference type="PANTHER" id="PTHR31845:SF32">
    <property type="entry name" value="MISCELLANEOUS ZN(II)2CYS6 TRANSCRIPTION FACTOR (EUROFUNG)-RELATED"/>
    <property type="match status" value="1"/>
</dbReference>
<accession>A0A9W4UVL2</accession>
<evidence type="ECO:0000256" key="5">
    <source>
        <dbReference type="ARBA" id="ARBA00023242"/>
    </source>
</evidence>